<feature type="transmembrane region" description="Helical" evidence="1">
    <location>
        <begin position="60"/>
        <end position="83"/>
    </location>
</feature>
<protein>
    <submittedName>
        <fullName evidence="2">Uncharacterized protein</fullName>
    </submittedName>
</protein>
<dbReference type="OrthoDB" id="398791at2"/>
<accession>A0A449B2G1</accession>
<dbReference type="InterPro" id="IPR059214">
    <property type="entry name" value="MSC_0882-like"/>
</dbReference>
<feature type="transmembrane region" description="Helical" evidence="1">
    <location>
        <begin position="268"/>
        <end position="293"/>
    </location>
</feature>
<feature type="transmembrane region" description="Helical" evidence="1">
    <location>
        <begin position="155"/>
        <end position="180"/>
    </location>
</feature>
<keyword evidence="1" id="KW-0812">Transmembrane</keyword>
<keyword evidence="1" id="KW-0472">Membrane</keyword>
<sequence>MLINKLSFLKTPFSSQEPLNNQAISQHQNIPETLESKAFTGYDWFAKEYFLKSLTFERKYILIMLWFFVLTFLSAAIISTLIYTHIINFEFQYTVAVFLNIYNAVSFVLVLAKFLDFKLINNSFRLWRESLIKDIQITSDKSAIFFKKYLSLNKFLVHLIWINIFLLTFYGLFILIIYLLKDVDTTLGSVKSNFHWRLNIKDGLKNSFGNVALFCLTNLIILASTMFISALSYVFVKYRINLISGTFSSELTKYETLVKQHTSQIKKYWFYFYVFCVLFLIFIPLTLLLYRIIKKIFTRKKSI</sequence>
<keyword evidence="1" id="KW-1133">Transmembrane helix</keyword>
<dbReference type="RefSeq" id="WP_129725599.1">
    <property type="nucleotide sequence ID" value="NZ_CP101807.1"/>
</dbReference>
<feature type="transmembrane region" description="Helical" evidence="1">
    <location>
        <begin position="211"/>
        <end position="236"/>
    </location>
</feature>
<dbReference type="NCBIfam" id="NF045846">
    <property type="entry name" value="MSC0882_dom"/>
    <property type="match status" value="1"/>
</dbReference>
<evidence type="ECO:0000313" key="3">
    <source>
        <dbReference type="Proteomes" id="UP000290985"/>
    </source>
</evidence>
<dbReference type="KEGG" id="mcit:NCTC10181_00661"/>
<evidence type="ECO:0000256" key="1">
    <source>
        <dbReference type="SAM" id="Phobius"/>
    </source>
</evidence>
<keyword evidence="3" id="KW-1185">Reference proteome</keyword>
<dbReference type="AlphaFoldDB" id="A0A449B2G1"/>
<gene>
    <name evidence="2" type="ORF">NCTC10181_00661</name>
</gene>
<organism evidence="2 3">
    <name type="scientific">Mycoplasmopsis citelli</name>
    <dbReference type="NCBI Taxonomy" id="171281"/>
    <lineage>
        <taxon>Bacteria</taxon>
        <taxon>Bacillati</taxon>
        <taxon>Mycoplasmatota</taxon>
        <taxon>Mycoplasmoidales</taxon>
        <taxon>Metamycoplasmataceae</taxon>
        <taxon>Mycoplasmopsis</taxon>
    </lineage>
</organism>
<evidence type="ECO:0000313" key="2">
    <source>
        <dbReference type="EMBL" id="VEU74799.1"/>
    </source>
</evidence>
<dbReference type="Proteomes" id="UP000290985">
    <property type="component" value="Chromosome"/>
</dbReference>
<dbReference type="EMBL" id="LR215036">
    <property type="protein sequence ID" value="VEU74799.1"/>
    <property type="molecule type" value="Genomic_DNA"/>
</dbReference>
<proteinExistence type="predicted"/>
<reference evidence="2 3" key="1">
    <citation type="submission" date="2019-01" db="EMBL/GenBank/DDBJ databases">
        <authorList>
            <consortium name="Pathogen Informatics"/>
        </authorList>
    </citation>
    <scope>NUCLEOTIDE SEQUENCE [LARGE SCALE GENOMIC DNA]</scope>
    <source>
        <strain evidence="2 3">NCTC10181</strain>
    </source>
</reference>
<name>A0A449B2G1_9BACT</name>
<feature type="transmembrane region" description="Helical" evidence="1">
    <location>
        <begin position="95"/>
        <end position="115"/>
    </location>
</feature>